<sequence length="93" mass="10271">MSSSHSNTATATTPVQPPPVYSTLSPPSYTAPSDTNSVVSHTSVSKKFLGRMWNSRDEERSDKKGKGKKQERQREVEEKEIRAAARAAYFAAQ</sequence>
<dbReference type="OrthoDB" id="10531801at2759"/>
<feature type="compositionally biased region" description="Low complexity" evidence="1">
    <location>
        <begin position="1"/>
        <end position="14"/>
    </location>
</feature>
<protein>
    <submittedName>
        <fullName evidence="2">Uncharacterized protein</fullName>
    </submittedName>
</protein>
<keyword evidence="3" id="KW-1185">Reference proteome</keyword>
<reference evidence="3" key="2">
    <citation type="journal article" date="2013" name="PLoS Genet.">
        <title>Comparative genome structure, secondary metabolite, and effector coding capacity across Cochliobolus pathogens.</title>
        <authorList>
            <person name="Condon B.J."/>
            <person name="Leng Y."/>
            <person name="Wu D."/>
            <person name="Bushley K.E."/>
            <person name="Ohm R.A."/>
            <person name="Otillar R."/>
            <person name="Martin J."/>
            <person name="Schackwitz W."/>
            <person name="Grimwood J."/>
            <person name="MohdZainudin N."/>
            <person name="Xue C."/>
            <person name="Wang R."/>
            <person name="Manning V.A."/>
            <person name="Dhillon B."/>
            <person name="Tu Z.J."/>
            <person name="Steffenson B.J."/>
            <person name="Salamov A."/>
            <person name="Sun H."/>
            <person name="Lowry S."/>
            <person name="LaButti K."/>
            <person name="Han J."/>
            <person name="Copeland A."/>
            <person name="Lindquist E."/>
            <person name="Barry K."/>
            <person name="Schmutz J."/>
            <person name="Baker S.E."/>
            <person name="Ciuffetti L.M."/>
            <person name="Grigoriev I.V."/>
            <person name="Zhong S."/>
            <person name="Turgeon B.G."/>
        </authorList>
    </citation>
    <scope>NUCLEOTIDE SEQUENCE [LARGE SCALE GENOMIC DNA]</scope>
    <source>
        <strain evidence="3">C4 / ATCC 48331 / race T</strain>
    </source>
</reference>
<feature type="region of interest" description="Disordered" evidence="1">
    <location>
        <begin position="1"/>
        <end position="79"/>
    </location>
</feature>
<feature type="compositionally biased region" description="Basic and acidic residues" evidence="1">
    <location>
        <begin position="54"/>
        <end position="79"/>
    </location>
</feature>
<dbReference type="AlphaFoldDB" id="N4XHI6"/>
<evidence type="ECO:0000256" key="1">
    <source>
        <dbReference type="SAM" id="MobiDB-lite"/>
    </source>
</evidence>
<gene>
    <name evidence="2" type="ORF">COCC4DRAFT_50032</name>
</gene>
<reference evidence="2 3" key="1">
    <citation type="journal article" date="2012" name="PLoS Pathog.">
        <title>Diverse lifestyles and strategies of plant pathogenesis encoded in the genomes of eighteen Dothideomycetes fungi.</title>
        <authorList>
            <person name="Ohm R.A."/>
            <person name="Feau N."/>
            <person name="Henrissat B."/>
            <person name="Schoch C.L."/>
            <person name="Horwitz B.A."/>
            <person name="Barry K.W."/>
            <person name="Condon B.J."/>
            <person name="Copeland A.C."/>
            <person name="Dhillon B."/>
            <person name="Glaser F."/>
            <person name="Hesse C.N."/>
            <person name="Kosti I."/>
            <person name="LaButti K."/>
            <person name="Lindquist E.A."/>
            <person name="Lucas S."/>
            <person name="Salamov A.A."/>
            <person name="Bradshaw R.E."/>
            <person name="Ciuffetti L."/>
            <person name="Hamelin R.C."/>
            <person name="Kema G.H.J."/>
            <person name="Lawrence C."/>
            <person name="Scott J.A."/>
            <person name="Spatafora J.W."/>
            <person name="Turgeon B.G."/>
            <person name="de Wit P.J.G.M."/>
            <person name="Zhong S."/>
            <person name="Goodwin S.B."/>
            <person name="Grigoriev I.V."/>
        </authorList>
    </citation>
    <scope>NUCLEOTIDE SEQUENCE [LARGE SCALE GENOMIC DNA]</scope>
    <source>
        <strain evidence="3">C4 / ATCC 48331 / race T</strain>
    </source>
</reference>
<dbReference type="HOGENOM" id="CLU_2412955_0_0_1"/>
<dbReference type="Proteomes" id="UP000012338">
    <property type="component" value="Unassembled WGS sequence"/>
</dbReference>
<evidence type="ECO:0000313" key="3">
    <source>
        <dbReference type="Proteomes" id="UP000012338"/>
    </source>
</evidence>
<organism evidence="2 3">
    <name type="scientific">Cochliobolus heterostrophus (strain C4 / ATCC 48331 / race T)</name>
    <name type="common">Southern corn leaf blight fungus</name>
    <name type="synonym">Bipolaris maydis</name>
    <dbReference type="NCBI Taxonomy" id="665024"/>
    <lineage>
        <taxon>Eukaryota</taxon>
        <taxon>Fungi</taxon>
        <taxon>Dikarya</taxon>
        <taxon>Ascomycota</taxon>
        <taxon>Pezizomycotina</taxon>
        <taxon>Dothideomycetes</taxon>
        <taxon>Pleosporomycetidae</taxon>
        <taxon>Pleosporales</taxon>
        <taxon>Pleosporineae</taxon>
        <taxon>Pleosporaceae</taxon>
        <taxon>Bipolaris</taxon>
    </lineage>
</organism>
<accession>N4XHI6</accession>
<dbReference type="EMBL" id="KB733453">
    <property type="protein sequence ID" value="ENI06006.1"/>
    <property type="molecule type" value="Genomic_DNA"/>
</dbReference>
<proteinExistence type="predicted"/>
<feature type="compositionally biased region" description="Polar residues" evidence="1">
    <location>
        <begin position="22"/>
        <end position="45"/>
    </location>
</feature>
<evidence type="ECO:0000313" key="2">
    <source>
        <dbReference type="EMBL" id="ENI06006.1"/>
    </source>
</evidence>
<name>N4XHI6_COCH4</name>